<reference evidence="1 2" key="1">
    <citation type="submission" date="2020-08" db="EMBL/GenBank/DDBJ databases">
        <title>Genomic Encyclopedia of Type Strains, Phase IV (KMG-IV): sequencing the most valuable type-strain genomes for metagenomic binning, comparative biology and taxonomic classification.</title>
        <authorList>
            <person name="Goeker M."/>
        </authorList>
    </citation>
    <scope>NUCLEOTIDE SEQUENCE [LARGE SCALE GENOMIC DNA]</scope>
    <source>
        <strain evidence="1 2">DSM 27471</strain>
    </source>
</reference>
<gene>
    <name evidence="1" type="ORF">FHX64_002713</name>
</gene>
<sequence length="52" mass="6149">MRLHKFLDTTDQCPVHACGLFCLSENLLLHDDLPDSLLYRHAHRFLLKQEML</sequence>
<comment type="caution">
    <text evidence="1">The sequence shown here is derived from an EMBL/GenBank/DDBJ whole genome shotgun (WGS) entry which is preliminary data.</text>
</comment>
<keyword evidence="2" id="KW-1185">Reference proteome</keyword>
<dbReference type="Proteomes" id="UP000544222">
    <property type="component" value="Unassembled WGS sequence"/>
</dbReference>
<proteinExistence type="predicted"/>
<dbReference type="EMBL" id="JACHYB010000002">
    <property type="protein sequence ID" value="MBB3188515.1"/>
    <property type="molecule type" value="Genomic_DNA"/>
</dbReference>
<accession>A0A7W5DSZ3</accession>
<organism evidence="1 2">
    <name type="scientific">Microbacter margulisiae</name>
    <dbReference type="NCBI Taxonomy" id="1350067"/>
    <lineage>
        <taxon>Bacteria</taxon>
        <taxon>Pseudomonadati</taxon>
        <taxon>Bacteroidota</taxon>
        <taxon>Bacteroidia</taxon>
        <taxon>Bacteroidales</taxon>
        <taxon>Porphyromonadaceae</taxon>
        <taxon>Microbacter</taxon>
    </lineage>
</organism>
<dbReference type="AlphaFoldDB" id="A0A7W5DSZ3"/>
<evidence type="ECO:0000313" key="1">
    <source>
        <dbReference type="EMBL" id="MBB3188515.1"/>
    </source>
</evidence>
<evidence type="ECO:0000313" key="2">
    <source>
        <dbReference type="Proteomes" id="UP000544222"/>
    </source>
</evidence>
<name>A0A7W5DSZ3_9PORP</name>
<protein>
    <submittedName>
        <fullName evidence="1">Uncharacterized protein</fullName>
    </submittedName>
</protein>